<protein>
    <submittedName>
        <fullName evidence="1">Uncharacterized protein</fullName>
    </submittedName>
</protein>
<gene>
    <name evidence="1" type="ORF">RDB_LOCUS38220</name>
</gene>
<dbReference type="EMBL" id="CAJMWS010000239">
    <property type="protein sequence ID" value="CAE6385000.1"/>
    <property type="molecule type" value="Genomic_DNA"/>
</dbReference>
<sequence length="80" mass="8974">MHQNTLEERLLLLRHLLEGLPSTLPEPDVLSYLFLVDSEDVEDDIISPSPVLPPAQEISKVEATLPRKEPPAAKFVFSIK</sequence>
<comment type="caution">
    <text evidence="1">The sequence shown here is derived from an EMBL/GenBank/DDBJ whole genome shotgun (WGS) entry which is preliminary data.</text>
</comment>
<dbReference type="Proteomes" id="UP000663846">
    <property type="component" value="Unassembled WGS sequence"/>
</dbReference>
<organism evidence="1 2">
    <name type="scientific">Rhizoctonia solani</name>
    <dbReference type="NCBI Taxonomy" id="456999"/>
    <lineage>
        <taxon>Eukaryota</taxon>
        <taxon>Fungi</taxon>
        <taxon>Dikarya</taxon>
        <taxon>Basidiomycota</taxon>
        <taxon>Agaricomycotina</taxon>
        <taxon>Agaricomycetes</taxon>
        <taxon>Cantharellales</taxon>
        <taxon>Ceratobasidiaceae</taxon>
        <taxon>Rhizoctonia</taxon>
    </lineage>
</organism>
<dbReference type="AlphaFoldDB" id="A0A8H2WLC1"/>
<evidence type="ECO:0000313" key="1">
    <source>
        <dbReference type="EMBL" id="CAE6385000.1"/>
    </source>
</evidence>
<evidence type="ECO:0000313" key="2">
    <source>
        <dbReference type="Proteomes" id="UP000663846"/>
    </source>
</evidence>
<proteinExistence type="predicted"/>
<name>A0A8H2WLC1_9AGAM</name>
<reference evidence="1" key="1">
    <citation type="submission" date="2021-01" db="EMBL/GenBank/DDBJ databases">
        <authorList>
            <person name="Kaushik A."/>
        </authorList>
    </citation>
    <scope>NUCLEOTIDE SEQUENCE</scope>
    <source>
        <strain evidence="1">AG1-1C</strain>
    </source>
</reference>
<accession>A0A8H2WLC1</accession>